<accession>A0ABT8EH89</accession>
<dbReference type="SUPFAM" id="SSF52540">
    <property type="entry name" value="P-loop containing nucleoside triphosphate hydrolases"/>
    <property type="match status" value="1"/>
</dbReference>
<comment type="catalytic activity">
    <reaction evidence="2">
        <text>arsenite(in) + ATP + H2O = arsenite(out) + ADP + phosphate + H(+)</text>
        <dbReference type="Rhea" id="RHEA:11348"/>
        <dbReference type="ChEBI" id="CHEBI:15377"/>
        <dbReference type="ChEBI" id="CHEBI:15378"/>
        <dbReference type="ChEBI" id="CHEBI:29242"/>
        <dbReference type="ChEBI" id="CHEBI:30616"/>
        <dbReference type="ChEBI" id="CHEBI:43474"/>
        <dbReference type="ChEBI" id="CHEBI:456216"/>
        <dbReference type="EC" id="7.3.2.7"/>
    </reaction>
</comment>
<dbReference type="InterPro" id="IPR025723">
    <property type="entry name" value="ArsA/GET3_ATPase-like"/>
</dbReference>
<evidence type="ECO:0000313" key="6">
    <source>
        <dbReference type="Proteomes" id="UP001168613"/>
    </source>
</evidence>
<evidence type="ECO:0000256" key="3">
    <source>
        <dbReference type="ARBA" id="ARBA00066752"/>
    </source>
</evidence>
<dbReference type="NCBIfam" id="TIGR00345">
    <property type="entry name" value="GET3_arsA_TRC40"/>
    <property type="match status" value="1"/>
</dbReference>
<proteinExistence type="inferred from homology"/>
<dbReference type="RefSeq" id="WP_266122059.1">
    <property type="nucleotide sequence ID" value="NZ_JAJHNU010000001.1"/>
</dbReference>
<evidence type="ECO:0000259" key="4">
    <source>
        <dbReference type="Pfam" id="PF02374"/>
    </source>
</evidence>
<gene>
    <name evidence="5" type="ORF">LMS43_04970</name>
</gene>
<dbReference type="EC" id="7.3.2.7" evidence="3"/>
<dbReference type="InterPro" id="IPR027417">
    <property type="entry name" value="P-loop_NTPase"/>
</dbReference>
<dbReference type="Pfam" id="PF02374">
    <property type="entry name" value="ArsA_ATPase"/>
    <property type="match status" value="1"/>
</dbReference>
<sequence>MNSLSITELLQQRQLLLLGGKGGVGKTTMSSSLAVLAASLGRRVLLVSTDPAHSLSDAFARQIGAHTTMLAPNLWGLEIDPDAEAEAYLERVLAQMRRYAGPDQINELQRQLQLTRQSPGAQEAALLERLSNVIESGLENYDLVIIDTAPTGHTLRLLSLPEVMAAWTDGLLRHNKRSQHLGSVLKHLTPARSIDSLTGDPTEHHTAELSDKDKELVNTLTRRQSLFHRTRRRLSDANTTAFIFVLTPERLPILETERAVKTLQEQKIPIAGLIVNRLLPTLEDNPFWHNRRLQQDKHLLDLQHRLPHQAYCHVTLQADDVSGLEALTKMGQHLREQSG</sequence>
<keyword evidence="6" id="KW-1185">Reference proteome</keyword>
<evidence type="ECO:0000313" key="5">
    <source>
        <dbReference type="EMBL" id="MDN4120637.1"/>
    </source>
</evidence>
<dbReference type="Gene3D" id="3.40.50.300">
    <property type="entry name" value="P-loop containing nucleotide triphosphate hydrolases"/>
    <property type="match status" value="1"/>
</dbReference>
<dbReference type="EMBL" id="JAJHNU010000001">
    <property type="protein sequence ID" value="MDN4120637.1"/>
    <property type="molecule type" value="Genomic_DNA"/>
</dbReference>
<comment type="similarity">
    <text evidence="1">Belongs to the arsA ATPase family.</text>
</comment>
<dbReference type="Proteomes" id="UP001168613">
    <property type="component" value="Unassembled WGS sequence"/>
</dbReference>
<dbReference type="CDD" id="cd02035">
    <property type="entry name" value="ArsA"/>
    <property type="match status" value="1"/>
</dbReference>
<reference evidence="5" key="1">
    <citation type="submission" date="2021-11" db="EMBL/GenBank/DDBJ databases">
        <title>Draft genome sequence of Alcaligenes endophyticus type strain CCUG 75668T.</title>
        <authorList>
            <person name="Salva-Serra F."/>
            <person name="Duran R.E."/>
            <person name="Seeger M."/>
            <person name="Moore E.R.B."/>
            <person name="Jaen-Luchoro D."/>
        </authorList>
    </citation>
    <scope>NUCLEOTIDE SEQUENCE</scope>
    <source>
        <strain evidence="5">CCUG 75668</strain>
    </source>
</reference>
<feature type="domain" description="ArsA/GET3 Anion-transporting ATPase-like" evidence="4">
    <location>
        <begin position="15"/>
        <end position="335"/>
    </location>
</feature>
<evidence type="ECO:0000256" key="2">
    <source>
        <dbReference type="ARBA" id="ARBA00052296"/>
    </source>
</evidence>
<name>A0ABT8EH89_9BURK</name>
<dbReference type="PANTHER" id="PTHR10803">
    <property type="entry name" value="ARSENICAL PUMP-DRIVING ATPASE ARSENITE-TRANSLOCATING ATPASE"/>
    <property type="match status" value="1"/>
</dbReference>
<dbReference type="InterPro" id="IPR016300">
    <property type="entry name" value="ATPase_ArsA/GET3"/>
</dbReference>
<organism evidence="5 6">
    <name type="scientific">Alcaligenes endophyticus</name>
    <dbReference type="NCBI Taxonomy" id="1929088"/>
    <lineage>
        <taxon>Bacteria</taxon>
        <taxon>Pseudomonadati</taxon>
        <taxon>Pseudomonadota</taxon>
        <taxon>Betaproteobacteria</taxon>
        <taxon>Burkholderiales</taxon>
        <taxon>Alcaligenaceae</taxon>
        <taxon>Alcaligenes</taxon>
    </lineage>
</organism>
<evidence type="ECO:0000256" key="1">
    <source>
        <dbReference type="ARBA" id="ARBA00011040"/>
    </source>
</evidence>
<protein>
    <recommendedName>
        <fullName evidence="3">arsenite-transporting ATPase</fullName>
        <ecNumber evidence="3">7.3.2.7</ecNumber>
    </recommendedName>
</protein>
<dbReference type="PANTHER" id="PTHR10803:SF3">
    <property type="entry name" value="ATPASE GET3"/>
    <property type="match status" value="1"/>
</dbReference>
<comment type="caution">
    <text evidence="5">The sequence shown here is derived from an EMBL/GenBank/DDBJ whole genome shotgun (WGS) entry which is preliminary data.</text>
</comment>